<protein>
    <submittedName>
        <fullName evidence="1">Uncharacterized protein</fullName>
    </submittedName>
</protein>
<organism evidence="1 2">
    <name type="scientific">Panicum hallii var. hallii</name>
    <dbReference type="NCBI Taxonomy" id="1504633"/>
    <lineage>
        <taxon>Eukaryota</taxon>
        <taxon>Viridiplantae</taxon>
        <taxon>Streptophyta</taxon>
        <taxon>Embryophyta</taxon>
        <taxon>Tracheophyta</taxon>
        <taxon>Spermatophyta</taxon>
        <taxon>Magnoliopsida</taxon>
        <taxon>Liliopsida</taxon>
        <taxon>Poales</taxon>
        <taxon>Poaceae</taxon>
        <taxon>PACMAD clade</taxon>
        <taxon>Panicoideae</taxon>
        <taxon>Panicodae</taxon>
        <taxon>Paniceae</taxon>
        <taxon>Panicinae</taxon>
        <taxon>Panicum</taxon>
        <taxon>Panicum sect. Panicum</taxon>
    </lineage>
</organism>
<proteinExistence type="predicted"/>
<dbReference type="EMBL" id="CM009750">
    <property type="protein sequence ID" value="PUZ71058.1"/>
    <property type="molecule type" value="Genomic_DNA"/>
</dbReference>
<evidence type="ECO:0000313" key="1">
    <source>
        <dbReference type="EMBL" id="PUZ71058.1"/>
    </source>
</evidence>
<dbReference type="AlphaFoldDB" id="A0A2T7ET99"/>
<gene>
    <name evidence="1" type="ORF">GQ55_2G284300</name>
</gene>
<keyword evidence="2" id="KW-1185">Reference proteome</keyword>
<dbReference type="Proteomes" id="UP000244336">
    <property type="component" value="Chromosome 2"/>
</dbReference>
<dbReference type="Gramene" id="PUZ71058">
    <property type="protein sequence ID" value="PUZ71058"/>
    <property type="gene ID" value="GQ55_2G284300"/>
</dbReference>
<name>A0A2T7ET99_9POAL</name>
<reference evidence="1 2" key="1">
    <citation type="submission" date="2018-04" db="EMBL/GenBank/DDBJ databases">
        <title>WGS assembly of Panicum hallii var. hallii HAL2.</title>
        <authorList>
            <person name="Lovell J."/>
            <person name="Jenkins J."/>
            <person name="Lowry D."/>
            <person name="Mamidi S."/>
            <person name="Sreedasyam A."/>
            <person name="Weng X."/>
            <person name="Barry K."/>
            <person name="Bonette J."/>
            <person name="Campitelli B."/>
            <person name="Daum C."/>
            <person name="Gordon S."/>
            <person name="Gould B."/>
            <person name="Lipzen A."/>
            <person name="MacQueen A."/>
            <person name="Palacio-Mejia J."/>
            <person name="Plott C."/>
            <person name="Shakirov E."/>
            <person name="Shu S."/>
            <person name="Yoshinaga Y."/>
            <person name="Zane M."/>
            <person name="Rokhsar D."/>
            <person name="Grimwood J."/>
            <person name="Schmutz J."/>
            <person name="Juenger T."/>
        </authorList>
    </citation>
    <scope>NUCLEOTIDE SEQUENCE [LARGE SCALE GENOMIC DNA]</scope>
    <source>
        <strain evidence="2">cv. HAL2</strain>
    </source>
</reference>
<evidence type="ECO:0000313" key="2">
    <source>
        <dbReference type="Proteomes" id="UP000244336"/>
    </source>
</evidence>
<accession>A0A2T7ET99</accession>
<sequence>MEHQSGNHIKKPLGEPWLYPPILSLDLFLLAFHEVTREGPLSSCHFKLVLSHLNPICLHAEISSPCLEQQQTFCVSCTSKRRSYAYVS</sequence>